<protein>
    <recommendedName>
        <fullName evidence="4">Helicase C-terminal domain-containing protein</fullName>
    </recommendedName>
</protein>
<evidence type="ECO:0000256" key="1">
    <source>
        <dbReference type="ARBA" id="ARBA00023242"/>
    </source>
</evidence>
<dbReference type="Pfam" id="PF11496">
    <property type="entry name" value="HDA2-3"/>
    <property type="match status" value="1"/>
</dbReference>
<dbReference type="GO" id="GO:0140658">
    <property type="term" value="F:ATP-dependent chromatin remodeler activity"/>
    <property type="evidence" value="ECO:0007669"/>
    <property type="project" value="TreeGrafter"/>
</dbReference>
<dbReference type="InterPro" id="IPR027417">
    <property type="entry name" value="P-loop_NTPase"/>
</dbReference>
<dbReference type="SUPFAM" id="SSF52540">
    <property type="entry name" value="P-loop containing nucleoside triphosphate hydrolases"/>
    <property type="match status" value="1"/>
</dbReference>
<feature type="non-terminal residue" evidence="2">
    <location>
        <position position="86"/>
    </location>
</feature>
<evidence type="ECO:0000313" key="3">
    <source>
        <dbReference type="Proteomes" id="UP000269721"/>
    </source>
</evidence>
<reference evidence="3" key="1">
    <citation type="journal article" date="2018" name="Nat. Microbiol.">
        <title>Leveraging single-cell genomics to expand the fungal tree of life.</title>
        <authorList>
            <person name="Ahrendt S.R."/>
            <person name="Quandt C.A."/>
            <person name="Ciobanu D."/>
            <person name="Clum A."/>
            <person name="Salamov A."/>
            <person name="Andreopoulos B."/>
            <person name="Cheng J.F."/>
            <person name="Woyke T."/>
            <person name="Pelin A."/>
            <person name="Henrissat B."/>
            <person name="Reynolds N.K."/>
            <person name="Benny G.L."/>
            <person name="Smith M.E."/>
            <person name="James T.Y."/>
            <person name="Grigoriev I.V."/>
        </authorList>
    </citation>
    <scope>NUCLEOTIDE SEQUENCE [LARGE SCALE GENOMIC DNA]</scope>
</reference>
<dbReference type="PANTHER" id="PTHR45623">
    <property type="entry name" value="CHROMODOMAIN-HELICASE-DNA-BINDING PROTEIN 3-RELATED-RELATED"/>
    <property type="match status" value="1"/>
</dbReference>
<name>A0A4P9WD17_9FUNG</name>
<accession>A0A4P9WD17</accession>
<dbReference type="PANTHER" id="PTHR45623:SF17">
    <property type="entry name" value="CHROMODOMAIN-HELICASE-DNA-BINDING PROTEIN 3-RELATED"/>
    <property type="match status" value="1"/>
</dbReference>
<dbReference type="GO" id="GO:0042393">
    <property type="term" value="F:histone binding"/>
    <property type="evidence" value="ECO:0007669"/>
    <property type="project" value="TreeGrafter"/>
</dbReference>
<evidence type="ECO:0000313" key="2">
    <source>
        <dbReference type="EMBL" id="RKO88266.1"/>
    </source>
</evidence>
<dbReference type="EMBL" id="KZ996830">
    <property type="protein sequence ID" value="RKO88266.1"/>
    <property type="molecule type" value="Genomic_DNA"/>
</dbReference>
<dbReference type="Proteomes" id="UP000269721">
    <property type="component" value="Unassembled WGS sequence"/>
</dbReference>
<organism evidence="2 3">
    <name type="scientific">Blyttiomyces helicus</name>
    <dbReference type="NCBI Taxonomy" id="388810"/>
    <lineage>
        <taxon>Eukaryota</taxon>
        <taxon>Fungi</taxon>
        <taxon>Fungi incertae sedis</taxon>
        <taxon>Chytridiomycota</taxon>
        <taxon>Chytridiomycota incertae sedis</taxon>
        <taxon>Chytridiomycetes</taxon>
        <taxon>Chytridiomycetes incertae sedis</taxon>
        <taxon>Blyttiomyces</taxon>
    </lineage>
</organism>
<dbReference type="GO" id="GO:0016887">
    <property type="term" value="F:ATP hydrolysis activity"/>
    <property type="evidence" value="ECO:0007669"/>
    <property type="project" value="TreeGrafter"/>
</dbReference>
<dbReference type="GO" id="GO:0003677">
    <property type="term" value="F:DNA binding"/>
    <property type="evidence" value="ECO:0007669"/>
    <property type="project" value="TreeGrafter"/>
</dbReference>
<dbReference type="InterPro" id="IPR021006">
    <property type="entry name" value="Hda2/3"/>
</dbReference>
<proteinExistence type="predicted"/>
<dbReference type="AlphaFoldDB" id="A0A4P9WD17"/>
<dbReference type="Gene3D" id="3.40.50.300">
    <property type="entry name" value="P-loop containing nucleotide triphosphate hydrolases"/>
    <property type="match status" value="1"/>
</dbReference>
<gene>
    <name evidence="2" type="ORF">BDK51DRAFT_50273</name>
</gene>
<keyword evidence="1" id="KW-0539">Nucleus</keyword>
<keyword evidence="3" id="KW-1185">Reference proteome</keyword>
<evidence type="ECO:0008006" key="4">
    <source>
        <dbReference type="Google" id="ProtNLM"/>
    </source>
</evidence>
<dbReference type="OrthoDB" id="5857104at2759"/>
<dbReference type="GO" id="GO:0070823">
    <property type="term" value="C:HDA1 complex"/>
    <property type="evidence" value="ECO:0007669"/>
    <property type="project" value="InterPro"/>
</dbReference>
<dbReference type="GO" id="GO:0003682">
    <property type="term" value="F:chromatin binding"/>
    <property type="evidence" value="ECO:0007669"/>
    <property type="project" value="TreeGrafter"/>
</dbReference>
<sequence length="86" mass="9888">MELRKICGHPYLLQDVEPTNLTPAESHARLIDSSSKLDLLHRMLAKLRARGHRVLIFSQFKLILNIIEDYVVAEGFPYCRLVGLGW</sequence>